<dbReference type="GeneID" id="8860755"/>
<feature type="region of interest" description="Disordered" evidence="2">
    <location>
        <begin position="992"/>
        <end position="1039"/>
    </location>
</feature>
<evidence type="ECO:0000259" key="3">
    <source>
        <dbReference type="PROSITE" id="PS50102"/>
    </source>
</evidence>
<dbReference type="SMART" id="SM00360">
    <property type="entry name" value="RRM"/>
    <property type="match status" value="1"/>
</dbReference>
<feature type="compositionally biased region" description="Polar residues" evidence="2">
    <location>
        <begin position="211"/>
        <end position="222"/>
    </location>
</feature>
<feature type="compositionally biased region" description="Low complexity" evidence="2">
    <location>
        <begin position="679"/>
        <end position="704"/>
    </location>
</feature>
<dbReference type="OrthoDB" id="2017782at2759"/>
<dbReference type="EMBL" id="GG738927">
    <property type="protein sequence ID" value="EFC36633.1"/>
    <property type="molecule type" value="Genomic_DNA"/>
</dbReference>
<dbReference type="KEGG" id="ngr:NAEGRDRAFT_82154"/>
<evidence type="ECO:0000256" key="1">
    <source>
        <dbReference type="PROSITE-ProRule" id="PRU00176"/>
    </source>
</evidence>
<dbReference type="Pfam" id="PF00076">
    <property type="entry name" value="RRM_1"/>
    <property type="match status" value="1"/>
</dbReference>
<name>D2W2L0_NAEGR</name>
<dbReference type="InterPro" id="IPR035979">
    <property type="entry name" value="RBD_domain_sf"/>
</dbReference>
<feature type="compositionally biased region" description="Polar residues" evidence="2">
    <location>
        <begin position="790"/>
        <end position="809"/>
    </location>
</feature>
<proteinExistence type="predicted"/>
<feature type="compositionally biased region" description="Acidic residues" evidence="2">
    <location>
        <begin position="273"/>
        <end position="287"/>
    </location>
</feature>
<keyword evidence="5" id="KW-1185">Reference proteome</keyword>
<dbReference type="PROSITE" id="PS50102">
    <property type="entry name" value="RRM"/>
    <property type="match status" value="1"/>
</dbReference>
<keyword evidence="1" id="KW-0694">RNA-binding</keyword>
<evidence type="ECO:0000256" key="2">
    <source>
        <dbReference type="SAM" id="MobiDB-lite"/>
    </source>
</evidence>
<feature type="region of interest" description="Disordered" evidence="2">
    <location>
        <begin position="182"/>
        <end position="297"/>
    </location>
</feature>
<dbReference type="GO" id="GO:0003677">
    <property type="term" value="F:DNA binding"/>
    <property type="evidence" value="ECO:0007669"/>
    <property type="project" value="InterPro"/>
</dbReference>
<feature type="region of interest" description="Disordered" evidence="2">
    <location>
        <begin position="599"/>
        <end position="629"/>
    </location>
</feature>
<dbReference type="InterPro" id="IPR017956">
    <property type="entry name" value="AT_hook_DNA-bd_motif"/>
</dbReference>
<feature type="region of interest" description="Disordered" evidence="2">
    <location>
        <begin position="658"/>
        <end position="851"/>
    </location>
</feature>
<feature type="compositionally biased region" description="Pro residues" evidence="2">
    <location>
        <begin position="882"/>
        <end position="891"/>
    </location>
</feature>
<dbReference type="VEuPathDB" id="AmoebaDB:NAEGRDRAFT_82154"/>
<feature type="compositionally biased region" description="Pro residues" evidence="2">
    <location>
        <begin position="739"/>
        <end position="748"/>
    </location>
</feature>
<feature type="compositionally biased region" description="Basic and acidic residues" evidence="2">
    <location>
        <begin position="819"/>
        <end position="839"/>
    </location>
</feature>
<reference evidence="4 5" key="1">
    <citation type="journal article" date="2010" name="Cell">
        <title>The genome of Naegleria gruberi illuminates early eukaryotic versatility.</title>
        <authorList>
            <person name="Fritz-Laylin L.K."/>
            <person name="Prochnik S.E."/>
            <person name="Ginger M.L."/>
            <person name="Dacks J.B."/>
            <person name="Carpenter M.L."/>
            <person name="Field M.C."/>
            <person name="Kuo A."/>
            <person name="Paredez A."/>
            <person name="Chapman J."/>
            <person name="Pham J."/>
            <person name="Shu S."/>
            <person name="Neupane R."/>
            <person name="Cipriano M."/>
            <person name="Mancuso J."/>
            <person name="Tu H."/>
            <person name="Salamov A."/>
            <person name="Lindquist E."/>
            <person name="Shapiro H."/>
            <person name="Lucas S."/>
            <person name="Grigoriev I.V."/>
            <person name="Cande W.Z."/>
            <person name="Fulton C."/>
            <person name="Rokhsar D.S."/>
            <person name="Dawson S.C."/>
        </authorList>
    </citation>
    <scope>NUCLEOTIDE SEQUENCE [LARGE SCALE GENOMIC DNA]</scope>
    <source>
        <strain evidence="4 5">NEG-M</strain>
    </source>
</reference>
<feature type="compositionally biased region" description="Polar residues" evidence="2">
    <location>
        <begin position="660"/>
        <end position="669"/>
    </location>
</feature>
<feature type="compositionally biased region" description="Pro residues" evidence="2">
    <location>
        <begin position="705"/>
        <end position="729"/>
    </location>
</feature>
<accession>D2W2L0</accession>
<dbReference type="SMART" id="SM00384">
    <property type="entry name" value="AT_hook"/>
    <property type="match status" value="3"/>
</dbReference>
<feature type="compositionally biased region" description="Basic and acidic residues" evidence="2">
    <location>
        <begin position="223"/>
        <end position="237"/>
    </location>
</feature>
<dbReference type="AlphaFoldDB" id="D2W2L0"/>
<dbReference type="InterPro" id="IPR000504">
    <property type="entry name" value="RRM_dom"/>
</dbReference>
<dbReference type="GO" id="GO:0003723">
    <property type="term" value="F:RNA binding"/>
    <property type="evidence" value="ECO:0007669"/>
    <property type="project" value="UniProtKB-UniRule"/>
</dbReference>
<feature type="region of interest" description="Disordered" evidence="2">
    <location>
        <begin position="1"/>
        <end position="117"/>
    </location>
</feature>
<feature type="compositionally biased region" description="Polar residues" evidence="2">
    <location>
        <begin position="749"/>
        <end position="781"/>
    </location>
</feature>
<dbReference type="Proteomes" id="UP000006671">
    <property type="component" value="Unassembled WGS sequence"/>
</dbReference>
<dbReference type="SUPFAM" id="SSF54928">
    <property type="entry name" value="RNA-binding domain, RBD"/>
    <property type="match status" value="1"/>
</dbReference>
<organism evidence="5">
    <name type="scientific">Naegleria gruberi</name>
    <name type="common">Amoeba</name>
    <dbReference type="NCBI Taxonomy" id="5762"/>
    <lineage>
        <taxon>Eukaryota</taxon>
        <taxon>Discoba</taxon>
        <taxon>Heterolobosea</taxon>
        <taxon>Tetramitia</taxon>
        <taxon>Eutetramitia</taxon>
        <taxon>Vahlkampfiidae</taxon>
        <taxon>Naegleria</taxon>
    </lineage>
</organism>
<dbReference type="InterPro" id="IPR012677">
    <property type="entry name" value="Nucleotide-bd_a/b_plait_sf"/>
</dbReference>
<feature type="domain" description="RRM" evidence="3">
    <location>
        <begin position="925"/>
        <end position="995"/>
    </location>
</feature>
<sequence length="1039" mass="117547">MPRRKTIDDEVDETYEDEYDSQSSDNVSDLVEDEDSTQSSKQSRNEPTQSGPKKRGRKPKNESGVKTTKTKKAPTGRPRGRPRKNPIPPLTVKNDSPTPSSPSGGVGGSGGGENQFDSLLSLGQAALLALTTVSDVKTEDDNSSTVPSSPATPLYPLKKRFLAQSNVTPTLEKETLVVEKVEKPEIKQQAVCSSPAQPVKRRPGRPRKDQQTTPQIIQPSSIHETKESHKDESDAKKMTSRQQILYLKKLEEKRESDSDESTHEKEKNNYNDKEDDISLEFDSDESEEEKKKPKRKVLKKKAYSSPWMKVEKITVKHKGKVIGNFDVSLFGSEESFTLDVGSTIDVGKLSLEKAKDMDYSSFYILSFSSRSKSEEDKLEDLYNTLERDDYVGSVSFDDRVLLLIPKKSRFTKPLGLYEIQDEPNKFIGGLFMKEVPSSPERVSKKKSKSSSSAFISTPKSPILFTSGMDEDLKRNQLSLMSIPKIPKNKQVSSNSGASGDNTPVEDVKPESISLTTTTPISIPPPSSNFTTSHINTPSSSINYPPQIDNRNNAFSNVIRLQNSSTPLQSNQVYTSSMYNMSKNPEVNTGLIVTPNGHYDKPMVEPPQSSYPSTMNSGRYQDTGYSMQDQYHSSNYSHMQQNIPSSYYDNYDNDLKRKRMQNFNDPNRTVSPKRRKSDVPYHSQYSYQQQSHVVDQHSIPSSTSSQPPPPMDMYRSYPPPPSKPQPPPPITTTTPTTSIQPPPPPPPPTNSSATSVVPNSNQTHSYSSRFNQSYTHNSYQQSIPPPRRTDTQNTNNYGYNSKPTYNTPPSKQQQQQYYKNDGDYDNYDRQRSYKKYDDRYQGNGGMNSYSRRTDYMSYDNDYFYRKSHYDNSRRYDSTSSTAIPPPPPPPPETPKDVSIGNDNRTSPNEVDDYNDVGFDEAAEPTRHLWVGRFHNMKMDYSTIYSDFEKFGQIDSLNLLRDQKCAFVNFALVKDAVRAKKELEGTKKYKKIAYQRREKKTSYSSDYKKGMMPSSSSSSYGQQRNDHNNNNNGYHNESSYH</sequence>
<dbReference type="RefSeq" id="XP_002669377.1">
    <property type="nucleotide sequence ID" value="XM_002669331.1"/>
</dbReference>
<evidence type="ECO:0000313" key="4">
    <source>
        <dbReference type="EMBL" id="EFC36633.1"/>
    </source>
</evidence>
<feature type="compositionally biased region" description="Polar residues" evidence="2">
    <location>
        <begin position="489"/>
        <end position="501"/>
    </location>
</feature>
<feature type="region of interest" description="Disordered" evidence="2">
    <location>
        <begin position="135"/>
        <end position="157"/>
    </location>
</feature>
<feature type="compositionally biased region" description="Polar residues" evidence="2">
    <location>
        <begin position="606"/>
        <end position="629"/>
    </location>
</feature>
<feature type="compositionally biased region" description="Gly residues" evidence="2">
    <location>
        <begin position="104"/>
        <end position="113"/>
    </location>
</feature>
<feature type="compositionally biased region" description="Acidic residues" evidence="2">
    <location>
        <begin position="9"/>
        <end position="20"/>
    </location>
</feature>
<protein>
    <recommendedName>
        <fullName evidence="3">RRM domain-containing protein</fullName>
    </recommendedName>
</protein>
<feature type="compositionally biased region" description="Basic residues" evidence="2">
    <location>
        <begin position="68"/>
        <end position="84"/>
    </location>
</feature>
<dbReference type="Gene3D" id="3.30.70.330">
    <property type="match status" value="1"/>
</dbReference>
<evidence type="ECO:0000313" key="5">
    <source>
        <dbReference type="Proteomes" id="UP000006671"/>
    </source>
</evidence>
<feature type="region of interest" description="Disordered" evidence="2">
    <location>
        <begin position="872"/>
        <end position="913"/>
    </location>
</feature>
<gene>
    <name evidence="4" type="ORF">NAEGRDRAFT_82154</name>
</gene>
<dbReference type="InParanoid" id="D2W2L0"/>
<feature type="compositionally biased region" description="Low complexity" evidence="2">
    <location>
        <begin position="1012"/>
        <end position="1039"/>
    </location>
</feature>
<dbReference type="OMA" id="RDQKCAF"/>
<feature type="compositionally biased region" description="Low complexity" evidence="2">
    <location>
        <begin position="510"/>
        <end position="520"/>
    </location>
</feature>
<feature type="region of interest" description="Disordered" evidence="2">
    <location>
        <begin position="480"/>
        <end position="536"/>
    </location>
</feature>
<feature type="compositionally biased region" description="Basic and acidic residues" evidence="2">
    <location>
        <begin position="248"/>
        <end position="272"/>
    </location>
</feature>
<feature type="compositionally biased region" description="Polar residues" evidence="2">
    <location>
        <begin position="37"/>
        <end position="51"/>
    </location>
</feature>